<feature type="region of interest" description="Disordered" evidence="1">
    <location>
        <begin position="1"/>
        <end position="38"/>
    </location>
</feature>
<name>A0A6A5K1V6_9PLEO</name>
<reference evidence="2" key="1">
    <citation type="submission" date="2020-01" db="EMBL/GenBank/DDBJ databases">
        <authorList>
            <consortium name="DOE Joint Genome Institute"/>
            <person name="Haridas S."/>
            <person name="Albert R."/>
            <person name="Binder M."/>
            <person name="Bloem J."/>
            <person name="Labutti K."/>
            <person name="Salamov A."/>
            <person name="Andreopoulos B."/>
            <person name="Baker S.E."/>
            <person name="Barry K."/>
            <person name="Bills G."/>
            <person name="Bluhm B.H."/>
            <person name="Cannon C."/>
            <person name="Castanera R."/>
            <person name="Culley D.E."/>
            <person name="Daum C."/>
            <person name="Ezra D."/>
            <person name="Gonzalez J.B."/>
            <person name="Henrissat B."/>
            <person name="Kuo A."/>
            <person name="Liang C."/>
            <person name="Lipzen A."/>
            <person name="Lutzoni F."/>
            <person name="Magnuson J."/>
            <person name="Mondo S."/>
            <person name="Nolan M."/>
            <person name="Ohm R."/>
            <person name="Pangilinan J."/>
            <person name="Park H.-J."/>
            <person name="Ramirez L."/>
            <person name="Alfaro M."/>
            <person name="Sun H."/>
            <person name="Tritt A."/>
            <person name="Yoshinaga Y."/>
            <person name="Zwiers L.-H."/>
            <person name="Turgeon B.G."/>
            <person name="Goodwin S.B."/>
            <person name="Spatafora J.W."/>
            <person name="Crous P.W."/>
            <person name="Grigoriev I.V."/>
        </authorList>
    </citation>
    <scope>NUCLEOTIDE SEQUENCE</scope>
    <source>
        <strain evidence="2">P77</strain>
    </source>
</reference>
<feature type="compositionally biased region" description="Basic and acidic residues" evidence="1">
    <location>
        <begin position="71"/>
        <end position="82"/>
    </location>
</feature>
<organism evidence="2 3">
    <name type="scientific">Decorospora gaudefroyi</name>
    <dbReference type="NCBI Taxonomy" id="184978"/>
    <lineage>
        <taxon>Eukaryota</taxon>
        <taxon>Fungi</taxon>
        <taxon>Dikarya</taxon>
        <taxon>Ascomycota</taxon>
        <taxon>Pezizomycotina</taxon>
        <taxon>Dothideomycetes</taxon>
        <taxon>Pleosporomycetidae</taxon>
        <taxon>Pleosporales</taxon>
        <taxon>Pleosporineae</taxon>
        <taxon>Pleosporaceae</taxon>
        <taxon>Decorospora</taxon>
    </lineage>
</organism>
<dbReference type="AlphaFoldDB" id="A0A6A5K1V6"/>
<protein>
    <submittedName>
        <fullName evidence="2">Uncharacterized protein</fullName>
    </submittedName>
</protein>
<sequence>MERQTERAEWGGGRGQSESSMSWSQTAVPTRTAAQGRVSMASCRRFRINLLAGTRRRTHRRRRLGASAPAETRRDETKRDEMSEAAPGGRKAGRGGGRRAEGDRCCWALLWLGPHVKVDAGVKRSKEHGGGYLGTWAAGTGAGAMLPALSPISTTSIGAPLHRRGRRGMGQLGRGRQ</sequence>
<evidence type="ECO:0000256" key="1">
    <source>
        <dbReference type="SAM" id="MobiDB-lite"/>
    </source>
</evidence>
<gene>
    <name evidence="2" type="ORF">BDW02DRAFT_87760</name>
</gene>
<accession>A0A6A5K1V6</accession>
<proteinExistence type="predicted"/>
<evidence type="ECO:0000313" key="3">
    <source>
        <dbReference type="Proteomes" id="UP000800040"/>
    </source>
</evidence>
<feature type="compositionally biased region" description="Gly residues" evidence="1">
    <location>
        <begin position="168"/>
        <end position="177"/>
    </location>
</feature>
<dbReference type="EMBL" id="ML975385">
    <property type="protein sequence ID" value="KAF1830761.1"/>
    <property type="molecule type" value="Genomic_DNA"/>
</dbReference>
<feature type="compositionally biased region" description="Polar residues" evidence="1">
    <location>
        <begin position="16"/>
        <end position="33"/>
    </location>
</feature>
<feature type="region of interest" description="Disordered" evidence="1">
    <location>
        <begin position="156"/>
        <end position="177"/>
    </location>
</feature>
<feature type="region of interest" description="Disordered" evidence="1">
    <location>
        <begin position="57"/>
        <end position="100"/>
    </location>
</feature>
<evidence type="ECO:0000313" key="2">
    <source>
        <dbReference type="EMBL" id="KAF1830761.1"/>
    </source>
</evidence>
<keyword evidence="3" id="KW-1185">Reference proteome</keyword>
<dbReference type="Proteomes" id="UP000800040">
    <property type="component" value="Unassembled WGS sequence"/>
</dbReference>